<feature type="compositionally biased region" description="Polar residues" evidence="1">
    <location>
        <begin position="808"/>
        <end position="818"/>
    </location>
</feature>
<comment type="caution">
    <text evidence="2">The sequence shown here is derived from an EMBL/GenBank/DDBJ whole genome shotgun (WGS) entry which is preliminary data.</text>
</comment>
<accession>A0AB34GTS2</accession>
<organism evidence="2 3">
    <name type="scientific">Eschrichtius robustus</name>
    <name type="common">California gray whale</name>
    <name type="synonym">Eschrichtius gibbosus</name>
    <dbReference type="NCBI Taxonomy" id="9764"/>
    <lineage>
        <taxon>Eukaryota</taxon>
        <taxon>Metazoa</taxon>
        <taxon>Chordata</taxon>
        <taxon>Craniata</taxon>
        <taxon>Vertebrata</taxon>
        <taxon>Euteleostomi</taxon>
        <taxon>Mammalia</taxon>
        <taxon>Eutheria</taxon>
        <taxon>Laurasiatheria</taxon>
        <taxon>Artiodactyla</taxon>
        <taxon>Whippomorpha</taxon>
        <taxon>Cetacea</taxon>
        <taxon>Mysticeti</taxon>
        <taxon>Eschrichtiidae</taxon>
        <taxon>Eschrichtius</taxon>
    </lineage>
</organism>
<reference evidence="2 3" key="1">
    <citation type="submission" date="2022-11" db="EMBL/GenBank/DDBJ databases">
        <title>Whole genome sequence of Eschrichtius robustus ER-17-0199.</title>
        <authorList>
            <person name="Bruniche-Olsen A."/>
            <person name="Black A.N."/>
            <person name="Fields C.J."/>
            <person name="Walden K."/>
            <person name="Dewoody J.A."/>
        </authorList>
    </citation>
    <scope>NUCLEOTIDE SEQUENCE [LARGE SCALE GENOMIC DNA]</scope>
    <source>
        <strain evidence="2">ER-17-0199</strain>
        <tissue evidence="2">Blubber</tissue>
    </source>
</reference>
<feature type="region of interest" description="Disordered" evidence="1">
    <location>
        <begin position="805"/>
        <end position="828"/>
    </location>
</feature>
<proteinExistence type="predicted"/>
<feature type="compositionally biased region" description="Basic and acidic residues" evidence="1">
    <location>
        <begin position="558"/>
        <end position="577"/>
    </location>
</feature>
<feature type="region of interest" description="Disordered" evidence="1">
    <location>
        <begin position="463"/>
        <end position="499"/>
    </location>
</feature>
<feature type="region of interest" description="Disordered" evidence="1">
    <location>
        <begin position="258"/>
        <end position="347"/>
    </location>
</feature>
<keyword evidence="3" id="KW-1185">Reference proteome</keyword>
<evidence type="ECO:0000313" key="3">
    <source>
        <dbReference type="Proteomes" id="UP001159641"/>
    </source>
</evidence>
<protein>
    <submittedName>
        <fullName evidence="2">Uncharacterized protein</fullName>
    </submittedName>
</protein>
<evidence type="ECO:0000256" key="1">
    <source>
        <dbReference type="SAM" id="MobiDB-lite"/>
    </source>
</evidence>
<dbReference type="AlphaFoldDB" id="A0AB34GTS2"/>
<dbReference type="Proteomes" id="UP001159641">
    <property type="component" value="Unassembled WGS sequence"/>
</dbReference>
<sequence>MPPASHPMAFPAPDAPRAPPHGISSPDAPAPHPMAFPASDAELTHLPAFLGAGWGAPGCSAPGRVNGRARILARWPEAIELRSAGLCRNDKGMSLKRRPPAPPRPGHLLACVFACGRLAGAGRGAGSGQTAVLGIRGACLGEPACSRRPACPTVVNARGAFKAVRGWTCTEQRRRALPSRFCSPEAFLDAQLASLMTQRLLVPGLPLPAGHVGEGLGLKDMPKVTGRFQSHAAGTSGSDLWAAERALLNAAAVAWADPNGSPSGEAQGPVKDAGDKRPGLHGGHCAPTGPGVGRAQGLQRLRLQKQRVTRGLAGSPEPGRLSGRRGRTWPHEQAAPRFGGTSGAPRPAPSCCAVRAGRGAQGGFRSFPRGHPRSLTPTWTQSGRGCRPGLTCCWKGRESVCTGTALSQVTCQEAVHGRGHRPPWRRAVLPPLEVGGCDAGASQVLESETTPPGPPETVFLGTRRGRVGAPGRRSLLWPVSSTGAGPHRRTGPASELLQWTPDLVLGGQRLPERLQQESHGGGLSRRSGPGTPQRESGDKGRGQTGLGVVSAHQEGVLAEERRRREEPEPAQEPREQVWPEEAGAQPREVSLLLAKAFASMRSGWGSEPWPASCHALALLGLASSSVKWAYAWGSSQSPSASGLRNEIQAARAPERGSQPLSAPLWAGEAGGRAAVWNLPPNFSNTLKCVCPSGPRSAGRATALALTTAVLFPAFRTLSGAVFPSPWAQRGPPQGLEGPRAEERPSVSRMRSSALPGDPCDLRAWRAVGVSAQAQALGGDGCFLHTRPAQKFRGGAGGRCPHGAPWSVPAQTLPHTASAGSGRPARRSPVLAADRPVGALKELSCPLEPLDGRWTAAPSTNFPRPLTGLSLSFSVSPFRRSARASLVAQWLRICLPVQGTRVRALVREDPTCHGATKPVRHNY</sequence>
<dbReference type="EMBL" id="JAIQCJ010002084">
    <property type="protein sequence ID" value="KAJ8783498.1"/>
    <property type="molecule type" value="Genomic_DNA"/>
</dbReference>
<gene>
    <name evidence="2" type="ORF">J1605_009203</name>
</gene>
<feature type="region of interest" description="Disordered" evidence="1">
    <location>
        <begin position="1"/>
        <end position="35"/>
    </location>
</feature>
<name>A0AB34GTS2_ESCRO</name>
<feature type="region of interest" description="Disordered" evidence="1">
    <location>
        <begin position="514"/>
        <end position="582"/>
    </location>
</feature>
<evidence type="ECO:0000313" key="2">
    <source>
        <dbReference type="EMBL" id="KAJ8783498.1"/>
    </source>
</evidence>
<feature type="region of interest" description="Disordered" evidence="1">
    <location>
        <begin position="725"/>
        <end position="753"/>
    </location>
</feature>